<gene>
    <name evidence="1" type="ORF">GIB67_035977</name>
</gene>
<dbReference type="Gene3D" id="3.40.30.10">
    <property type="entry name" value="Glutaredoxin"/>
    <property type="match status" value="1"/>
</dbReference>
<dbReference type="PANTHER" id="PTHR47682">
    <property type="entry name" value="TETRATRICOPEPTIDE REPEAT (TPR)-CONTAINING PROTEIN"/>
    <property type="match status" value="1"/>
</dbReference>
<dbReference type="EMBL" id="JACGCM010001155">
    <property type="protein sequence ID" value="KAF6160776.1"/>
    <property type="molecule type" value="Genomic_DNA"/>
</dbReference>
<evidence type="ECO:0000313" key="2">
    <source>
        <dbReference type="Proteomes" id="UP000541444"/>
    </source>
</evidence>
<organism evidence="1 2">
    <name type="scientific">Kingdonia uniflora</name>
    <dbReference type="NCBI Taxonomy" id="39325"/>
    <lineage>
        <taxon>Eukaryota</taxon>
        <taxon>Viridiplantae</taxon>
        <taxon>Streptophyta</taxon>
        <taxon>Embryophyta</taxon>
        <taxon>Tracheophyta</taxon>
        <taxon>Spermatophyta</taxon>
        <taxon>Magnoliopsida</taxon>
        <taxon>Ranunculales</taxon>
        <taxon>Circaeasteraceae</taxon>
        <taxon>Kingdonia</taxon>
    </lineage>
</organism>
<proteinExistence type="predicted"/>
<protein>
    <submittedName>
        <fullName evidence="1">Uncharacterized protein</fullName>
    </submittedName>
</protein>
<dbReference type="PANTHER" id="PTHR47682:SF1">
    <property type="entry name" value="TETRATRICOPEPTIDE REPEAT (TPR)-CONTAINING PROTEIN"/>
    <property type="match status" value="1"/>
</dbReference>
<sequence length="512" mass="55413">MQILGVKISIPTSTKTPQFNPSNSYPQNKSEIEIRVCVNRTCRRQGSRETLELLTDLTPPHISINSSGCLGKCGAGPNLVVLPQALVVSHCGTASKASQVLSSLIGGDGGDSEKNLSALALRKRAEEELKKGGFAEAETLLSKDAFEVNDHHEDEISKEVLEVCDVDDASDQLIDIVVDDGEAECMSSCMSTFQEGSSSEVDIQLSKSSSSSTITTSSYSLELIIISHEGPDARERRGGLGGMQERHTIDRDLESGKLITTFIFHTFEAITPRPQANAYYNCEEVLDADIELDCEATSKDLEGIHNKSSVMDIVETETQANIKEAEIQANAKEVKTQANVKEAEPQAIAKEAETQSNVITKELDIQAIAKEADSQVDDKEAVTQANEAGTQSNAKEVETQANAIEAERRAAIDLKPSGGLHITYKSRSTVRFAMGNNLGALEDSNEALTVAPQYPQGFICQGDAFFALGEFAEAEKSYLSALEIDSSIRRSKSFKSRVKKLNEKLSAANMPP</sequence>
<dbReference type="Gene3D" id="1.25.40.10">
    <property type="entry name" value="Tetratricopeptide repeat domain"/>
    <property type="match status" value="1"/>
</dbReference>
<dbReference type="InterPro" id="IPR011990">
    <property type="entry name" value="TPR-like_helical_dom_sf"/>
</dbReference>
<dbReference type="SUPFAM" id="SSF52833">
    <property type="entry name" value="Thioredoxin-like"/>
    <property type="match status" value="1"/>
</dbReference>
<evidence type="ECO:0000313" key="1">
    <source>
        <dbReference type="EMBL" id="KAF6160776.1"/>
    </source>
</evidence>
<dbReference type="CDD" id="cd02980">
    <property type="entry name" value="TRX_Fd_family"/>
    <property type="match status" value="1"/>
</dbReference>
<dbReference type="Proteomes" id="UP000541444">
    <property type="component" value="Unassembled WGS sequence"/>
</dbReference>
<name>A0A7J7N0W4_9MAGN</name>
<dbReference type="InterPro" id="IPR019734">
    <property type="entry name" value="TPR_rpt"/>
</dbReference>
<dbReference type="OrthoDB" id="2423701at2759"/>
<accession>A0A7J7N0W4</accession>
<dbReference type="SUPFAM" id="SSF48452">
    <property type="entry name" value="TPR-like"/>
    <property type="match status" value="1"/>
</dbReference>
<dbReference type="SMART" id="SM00028">
    <property type="entry name" value="TPR"/>
    <property type="match status" value="2"/>
</dbReference>
<keyword evidence="2" id="KW-1185">Reference proteome</keyword>
<comment type="caution">
    <text evidence="1">The sequence shown here is derived from an EMBL/GenBank/DDBJ whole genome shotgun (WGS) entry which is preliminary data.</text>
</comment>
<reference evidence="1 2" key="1">
    <citation type="journal article" date="2020" name="IScience">
        <title>Genome Sequencing of the Endangered Kingdonia uniflora (Circaeasteraceae, Ranunculales) Reveals Potential Mechanisms of Evolutionary Specialization.</title>
        <authorList>
            <person name="Sun Y."/>
            <person name="Deng T."/>
            <person name="Zhang A."/>
            <person name="Moore M.J."/>
            <person name="Landis J.B."/>
            <person name="Lin N."/>
            <person name="Zhang H."/>
            <person name="Zhang X."/>
            <person name="Huang J."/>
            <person name="Zhang X."/>
            <person name="Sun H."/>
            <person name="Wang H."/>
        </authorList>
    </citation>
    <scope>NUCLEOTIDE SEQUENCE [LARGE SCALE GENOMIC DNA]</scope>
    <source>
        <strain evidence="1">TB1705</strain>
        <tissue evidence="1">Leaf</tissue>
    </source>
</reference>
<dbReference type="AlphaFoldDB" id="A0A7J7N0W4"/>
<dbReference type="InterPro" id="IPR036249">
    <property type="entry name" value="Thioredoxin-like_sf"/>
</dbReference>